<dbReference type="GO" id="GO:0006784">
    <property type="term" value="P:heme A biosynthetic process"/>
    <property type="evidence" value="ECO:0007669"/>
    <property type="project" value="InterPro"/>
</dbReference>
<keyword evidence="5 12" id="KW-1133">Transmembrane helix</keyword>
<evidence type="ECO:0000256" key="4">
    <source>
        <dbReference type="ARBA" id="ARBA00022723"/>
    </source>
</evidence>
<proteinExistence type="predicted"/>
<evidence type="ECO:0000256" key="5">
    <source>
        <dbReference type="ARBA" id="ARBA00022989"/>
    </source>
</evidence>
<dbReference type="Proteomes" id="UP000282460">
    <property type="component" value="Unassembled WGS sequence"/>
</dbReference>
<dbReference type="PANTHER" id="PTHR35457">
    <property type="entry name" value="HEME A SYNTHASE"/>
    <property type="match status" value="1"/>
</dbReference>
<keyword evidence="2" id="KW-1003">Cell membrane</keyword>
<organism evidence="13 14">
    <name type="scientific">Mycetocola zhadangensis</name>
    <dbReference type="NCBI Taxonomy" id="1164595"/>
    <lineage>
        <taxon>Bacteria</taxon>
        <taxon>Bacillati</taxon>
        <taxon>Actinomycetota</taxon>
        <taxon>Actinomycetes</taxon>
        <taxon>Micrococcales</taxon>
        <taxon>Microbacteriaceae</taxon>
        <taxon>Mycetocola</taxon>
    </lineage>
</organism>
<dbReference type="GO" id="GO:0046872">
    <property type="term" value="F:metal ion binding"/>
    <property type="evidence" value="ECO:0007669"/>
    <property type="project" value="UniProtKB-KW"/>
</dbReference>
<feature type="transmembrane region" description="Helical" evidence="12">
    <location>
        <begin position="218"/>
        <end position="242"/>
    </location>
</feature>
<keyword evidence="10" id="KW-1015">Disulfide bond</keyword>
<keyword evidence="6" id="KW-0560">Oxidoreductase</keyword>
<dbReference type="GO" id="GO:0016491">
    <property type="term" value="F:oxidoreductase activity"/>
    <property type="evidence" value="ECO:0007669"/>
    <property type="project" value="UniProtKB-KW"/>
</dbReference>
<accession>A0A3L7J793</accession>
<feature type="transmembrane region" description="Helical" evidence="12">
    <location>
        <begin position="332"/>
        <end position="352"/>
    </location>
</feature>
<keyword evidence="3 12" id="KW-0812">Transmembrane</keyword>
<dbReference type="InterPro" id="IPR050450">
    <property type="entry name" value="COX15/CtaA_HemeA_synthase"/>
</dbReference>
<feature type="transmembrane region" description="Helical" evidence="12">
    <location>
        <begin position="305"/>
        <end position="325"/>
    </location>
</feature>
<evidence type="ECO:0000256" key="10">
    <source>
        <dbReference type="ARBA" id="ARBA00023157"/>
    </source>
</evidence>
<evidence type="ECO:0000313" key="14">
    <source>
        <dbReference type="Proteomes" id="UP000282460"/>
    </source>
</evidence>
<evidence type="ECO:0000256" key="1">
    <source>
        <dbReference type="ARBA" id="ARBA00004141"/>
    </source>
</evidence>
<evidence type="ECO:0000256" key="12">
    <source>
        <dbReference type="SAM" id="Phobius"/>
    </source>
</evidence>
<evidence type="ECO:0000256" key="6">
    <source>
        <dbReference type="ARBA" id="ARBA00023002"/>
    </source>
</evidence>
<keyword evidence="14" id="KW-1185">Reference proteome</keyword>
<dbReference type="AlphaFoldDB" id="A0A3L7J793"/>
<feature type="transmembrane region" description="Helical" evidence="12">
    <location>
        <begin position="358"/>
        <end position="381"/>
    </location>
</feature>
<dbReference type="EMBL" id="RCWJ01000001">
    <property type="protein sequence ID" value="RLQ86215.1"/>
    <property type="molecule type" value="Genomic_DNA"/>
</dbReference>
<name>A0A3L7J793_9MICO</name>
<evidence type="ECO:0000256" key="7">
    <source>
        <dbReference type="ARBA" id="ARBA00023004"/>
    </source>
</evidence>
<evidence type="ECO:0000256" key="8">
    <source>
        <dbReference type="ARBA" id="ARBA00023133"/>
    </source>
</evidence>
<keyword evidence="8" id="KW-0350">Heme biosynthesis</keyword>
<keyword evidence="7" id="KW-0408">Iron</keyword>
<evidence type="ECO:0000256" key="11">
    <source>
        <dbReference type="ARBA" id="ARBA00023444"/>
    </source>
</evidence>
<dbReference type="GO" id="GO:0016020">
    <property type="term" value="C:membrane"/>
    <property type="evidence" value="ECO:0007669"/>
    <property type="project" value="UniProtKB-SubCell"/>
</dbReference>
<comment type="pathway">
    <text evidence="11">Porphyrin-containing compound metabolism.</text>
</comment>
<dbReference type="Pfam" id="PF02628">
    <property type="entry name" value="COX15-CtaA"/>
    <property type="match status" value="1"/>
</dbReference>
<dbReference type="InterPro" id="IPR003780">
    <property type="entry name" value="COX15/CtaA_fam"/>
</dbReference>
<feature type="transmembrane region" description="Helical" evidence="12">
    <location>
        <begin position="254"/>
        <end position="276"/>
    </location>
</feature>
<dbReference type="OrthoDB" id="5241540at2"/>
<keyword evidence="4" id="KW-0479">Metal-binding</keyword>
<sequence length="400" mass="42678">MHTYNVQGPSCAAQRQDRRIAETHCLNPIILQAGAVNCSKPAGSHSNNTTTPITFPAGSGGAPSTHCPGGRAGTKQEELTRVNAITKAAQRFWNWLPTEVDRRVRVVAWLNLVAQTALVGTGGAVRLTGSGLGCPTWPRCTAESFISTPEMGIHGVIEFGNRTLFFVLQIIALTALLFVLKYRRQRRDLFILTLIPACSVLFQAVVGGITVLSGLNPYVVGLHFVLSVVLVALGSVLVYRVYHGNGDRTLAVPRWYAITTHITSFFVAVTVIVGILTTGSGPHAGDSGAARNGLDSEILQHLHAWPAYVTFGLTLVLLVAAWALRLDSQRRIVVALVAVELVQIAVGLAQARMGLPEILVGIHMVLACVLTAVMTITVLSLKATASVRSGTAPAEAIRAY</sequence>
<evidence type="ECO:0000256" key="9">
    <source>
        <dbReference type="ARBA" id="ARBA00023136"/>
    </source>
</evidence>
<comment type="caution">
    <text evidence="13">The sequence shown here is derived from an EMBL/GenBank/DDBJ whole genome shotgun (WGS) entry which is preliminary data.</text>
</comment>
<keyword evidence="9 12" id="KW-0472">Membrane</keyword>
<dbReference type="PANTHER" id="PTHR35457:SF1">
    <property type="entry name" value="HEME A SYNTHASE"/>
    <property type="match status" value="1"/>
</dbReference>
<reference evidence="13 14" key="1">
    <citation type="submission" date="2018-10" db="EMBL/GenBank/DDBJ databases">
        <authorList>
            <person name="Li J."/>
        </authorList>
    </citation>
    <scope>NUCLEOTIDE SEQUENCE [LARGE SCALE GENOMIC DNA]</scope>
    <source>
        <strain evidence="13 14">ZD1-4</strain>
    </source>
</reference>
<evidence type="ECO:0000256" key="2">
    <source>
        <dbReference type="ARBA" id="ARBA00022475"/>
    </source>
</evidence>
<feature type="transmembrane region" description="Helical" evidence="12">
    <location>
        <begin position="164"/>
        <end position="182"/>
    </location>
</feature>
<gene>
    <name evidence="13" type="ORF">D9V28_05110</name>
</gene>
<feature type="transmembrane region" description="Helical" evidence="12">
    <location>
        <begin position="189"/>
        <end position="212"/>
    </location>
</feature>
<evidence type="ECO:0000313" key="13">
    <source>
        <dbReference type="EMBL" id="RLQ86215.1"/>
    </source>
</evidence>
<evidence type="ECO:0000256" key="3">
    <source>
        <dbReference type="ARBA" id="ARBA00022692"/>
    </source>
</evidence>
<comment type="subcellular location">
    <subcellularLocation>
        <location evidence="1">Membrane</location>
        <topology evidence="1">Multi-pass membrane protein</topology>
    </subcellularLocation>
</comment>
<protein>
    <submittedName>
        <fullName evidence="13">Heme A synthase</fullName>
    </submittedName>
</protein>